<protein>
    <submittedName>
        <fullName evidence="2">Glycosyltransferase</fullName>
        <ecNumber evidence="2">2.4.-.-</ecNumber>
    </submittedName>
</protein>
<keyword evidence="2" id="KW-0328">Glycosyltransferase</keyword>
<keyword evidence="2" id="KW-0808">Transferase</keyword>
<name>A0ABY6J6K3_9BACT</name>
<dbReference type="PANTHER" id="PTHR43685">
    <property type="entry name" value="GLYCOSYLTRANSFERASE"/>
    <property type="match status" value="1"/>
</dbReference>
<gene>
    <name evidence="2" type="ORF">MKQ68_02320</name>
</gene>
<dbReference type="InterPro" id="IPR029044">
    <property type="entry name" value="Nucleotide-diphossugar_trans"/>
</dbReference>
<feature type="domain" description="Glycosyltransferase 2-like" evidence="1">
    <location>
        <begin position="8"/>
        <end position="154"/>
    </location>
</feature>
<evidence type="ECO:0000313" key="3">
    <source>
        <dbReference type="Proteomes" id="UP001162741"/>
    </source>
</evidence>
<accession>A0ABY6J6K3</accession>
<dbReference type="EC" id="2.4.-.-" evidence="2"/>
<organism evidence="2 3">
    <name type="scientific">Chitinophaga horti</name>
    <dbReference type="NCBI Taxonomy" id="2920382"/>
    <lineage>
        <taxon>Bacteria</taxon>
        <taxon>Pseudomonadati</taxon>
        <taxon>Bacteroidota</taxon>
        <taxon>Chitinophagia</taxon>
        <taxon>Chitinophagales</taxon>
        <taxon>Chitinophagaceae</taxon>
        <taxon>Chitinophaga</taxon>
    </lineage>
</organism>
<dbReference type="InterPro" id="IPR050834">
    <property type="entry name" value="Glycosyltransf_2"/>
</dbReference>
<sequence>MLEQLSASVGLCTYNAKRHLTKQLDSILQQTLPVTEIVVIDDVSTDGTQEILSAYNERYPGIFRLIFNKENKGAKKNFEQLLQLCGGEVIFFSDHDDIWMPHKVAATLAHFEANPADQAVFSNGVLIDDNDQRIPGCLWSVNRFTEESRRTAGTQFDLLRYLLRHERMVTGATLAVRKNFVPKLLPFKMMKRMWHDAWIAFAAASHGALNYIEDELISYRIHASQQVGCGTKLKRLHAGEDMVTPTMRRELHRASTTQDLVNLVHARRKRVVLCRRLSRHLPIPRHIAQELRDERRQAEQAFTEQRSFVNRWKETLAIRMFNRWPETAKM</sequence>
<dbReference type="PANTHER" id="PTHR43685:SF11">
    <property type="entry name" value="GLYCOSYLTRANSFERASE TAGX-RELATED"/>
    <property type="match status" value="1"/>
</dbReference>
<evidence type="ECO:0000259" key="1">
    <source>
        <dbReference type="Pfam" id="PF00535"/>
    </source>
</evidence>
<proteinExistence type="predicted"/>
<dbReference type="SUPFAM" id="SSF53448">
    <property type="entry name" value="Nucleotide-diphospho-sugar transferases"/>
    <property type="match status" value="1"/>
</dbReference>
<dbReference type="Pfam" id="PF00535">
    <property type="entry name" value="Glycos_transf_2"/>
    <property type="match status" value="1"/>
</dbReference>
<dbReference type="RefSeq" id="WP_264281910.1">
    <property type="nucleotide sequence ID" value="NZ_CP107006.1"/>
</dbReference>
<dbReference type="Gene3D" id="3.90.550.10">
    <property type="entry name" value="Spore Coat Polysaccharide Biosynthesis Protein SpsA, Chain A"/>
    <property type="match status" value="1"/>
</dbReference>
<reference evidence="2" key="1">
    <citation type="submission" date="2022-10" db="EMBL/GenBank/DDBJ databases">
        <title>Chitinophaga sp. nov., isolated from soil.</title>
        <authorList>
            <person name="Jeon C.O."/>
        </authorList>
    </citation>
    <scope>NUCLEOTIDE SEQUENCE</scope>
    <source>
        <strain evidence="2">R8</strain>
    </source>
</reference>
<dbReference type="GO" id="GO:0016757">
    <property type="term" value="F:glycosyltransferase activity"/>
    <property type="evidence" value="ECO:0007669"/>
    <property type="project" value="UniProtKB-KW"/>
</dbReference>
<keyword evidence="3" id="KW-1185">Reference proteome</keyword>
<dbReference type="EMBL" id="CP107006">
    <property type="protein sequence ID" value="UYQ93929.1"/>
    <property type="molecule type" value="Genomic_DNA"/>
</dbReference>
<evidence type="ECO:0000313" key="2">
    <source>
        <dbReference type="EMBL" id="UYQ93929.1"/>
    </source>
</evidence>
<dbReference type="Proteomes" id="UP001162741">
    <property type="component" value="Chromosome"/>
</dbReference>
<dbReference type="InterPro" id="IPR001173">
    <property type="entry name" value="Glyco_trans_2-like"/>
</dbReference>